<dbReference type="Gene3D" id="2.60.40.4100">
    <property type="entry name" value="Zona pellucida, ZP-C domain"/>
    <property type="match status" value="1"/>
</dbReference>
<evidence type="ECO:0000313" key="14">
    <source>
        <dbReference type="RefSeq" id="XP_020819801.1"/>
    </source>
</evidence>
<dbReference type="AlphaFoldDB" id="A0A6P5ILR7"/>
<keyword evidence="13" id="KW-1185">Reference proteome</keyword>
<dbReference type="InterPro" id="IPR001507">
    <property type="entry name" value="ZP_dom"/>
</dbReference>
<dbReference type="GO" id="GO:0005576">
    <property type="term" value="C:extracellular region"/>
    <property type="evidence" value="ECO:0007669"/>
    <property type="project" value="UniProtKB-SubCell"/>
</dbReference>
<dbReference type="FunFam" id="2.60.120.290:FF:000004">
    <property type="entry name" value="Metalloendopeptidase"/>
    <property type="match status" value="1"/>
</dbReference>
<dbReference type="CDD" id="cd00041">
    <property type="entry name" value="CUB"/>
    <property type="match status" value="1"/>
</dbReference>
<evidence type="ECO:0000256" key="6">
    <source>
        <dbReference type="ARBA" id="ARBA00022737"/>
    </source>
</evidence>
<reference evidence="14" key="1">
    <citation type="submission" date="2025-08" db="UniProtKB">
        <authorList>
            <consortium name="RefSeq"/>
        </authorList>
    </citation>
    <scope>IDENTIFICATION</scope>
    <source>
        <tissue evidence="14">Spleen</tissue>
    </source>
</reference>
<evidence type="ECO:0000256" key="8">
    <source>
        <dbReference type="ARBA" id="ARBA00023157"/>
    </source>
</evidence>
<proteinExistence type="predicted"/>
<dbReference type="InterPro" id="IPR000859">
    <property type="entry name" value="CUB_dom"/>
</dbReference>
<evidence type="ECO:0000256" key="5">
    <source>
        <dbReference type="ARBA" id="ARBA00022729"/>
    </source>
</evidence>
<accession>A0A6P5ILR7</accession>
<keyword evidence="8" id="KW-1015">Disulfide bond</keyword>
<dbReference type="SUPFAM" id="SSF49854">
    <property type="entry name" value="Spermadhesin, CUB domain"/>
    <property type="match status" value="1"/>
</dbReference>
<dbReference type="InParanoid" id="A0A6P5ILR7"/>
<protein>
    <submittedName>
        <fullName evidence="14">Deleted in malignant brain tumors 1 protein-like</fullName>
    </submittedName>
</protein>
<keyword evidence="9" id="KW-0325">Glycoprotein</keyword>
<comment type="caution">
    <text evidence="10">Lacks conserved residue(s) required for the propagation of feature annotation.</text>
</comment>
<keyword evidence="6" id="KW-0677">Repeat</keyword>
<evidence type="ECO:0000256" key="9">
    <source>
        <dbReference type="ARBA" id="ARBA00023180"/>
    </source>
</evidence>
<dbReference type="InterPro" id="IPR055355">
    <property type="entry name" value="ZP-C"/>
</dbReference>
<gene>
    <name evidence="14" type="primary">LOC110192762</name>
</gene>
<sequence>ATTVIPPPFGLNFCFVSTAKFFCGGFLSQPSGFISSPNFPGNYPNNANCVWDIEVSNNYHVTIVFKNVQLEGNCNHDYILVYDGPHQTSPLITRVCHRDRGSFTSTSNFMSIRFISDVSVARRGFQARYYSTPDHDGTSLVCLPEQMKVTISKRYLQSLGYNSLNFLLYNSSCWPIANSSYFVFNIPYNGCGTTKTINNDTINYSNILVSNQSIRPNGVITRQKGLHFRVSCKMLRNNWVETMFITNETVEIKQIQYSSFHVDLSFYESSSFFMPVNSIPYVVKLNQQLYIQAEILHSDSNLVLFVDTCIASPRANDFMSLTYDLIRNGCPRDNTYRIYYSPYPRQARFGFRSFAFLERYPAVYMKCKLVVCQAYDYSSRCYRGCVTRFKRNTGSYEEKVDVVLGPFQLQK</sequence>
<dbReference type="SMART" id="SM00042">
    <property type="entry name" value="CUB"/>
    <property type="match status" value="1"/>
</dbReference>
<dbReference type="Pfam" id="PF00431">
    <property type="entry name" value="CUB"/>
    <property type="match status" value="1"/>
</dbReference>
<comment type="subcellular location">
    <subcellularLocation>
        <location evidence="1">Cell membrane</location>
    </subcellularLocation>
    <subcellularLocation>
        <location evidence="2">Secreted</location>
    </subcellularLocation>
</comment>
<dbReference type="SMART" id="SM00241">
    <property type="entry name" value="ZP"/>
    <property type="match status" value="1"/>
</dbReference>
<dbReference type="PANTHER" id="PTHR14002">
    <property type="entry name" value="ENDOGLIN/TGF-BETA RECEPTOR TYPE III"/>
    <property type="match status" value="1"/>
</dbReference>
<dbReference type="PROSITE" id="PS00682">
    <property type="entry name" value="ZP_1"/>
    <property type="match status" value="1"/>
</dbReference>
<dbReference type="PRINTS" id="PR00023">
    <property type="entry name" value="ZPELLUCIDA"/>
</dbReference>
<dbReference type="PANTHER" id="PTHR14002:SF38">
    <property type="entry name" value="CUB AND ZONA PELLUCIDA-LIKE DOMAIN-CONTAINING PROTEIN 1"/>
    <property type="match status" value="1"/>
</dbReference>
<evidence type="ECO:0000259" key="11">
    <source>
        <dbReference type="PROSITE" id="PS01180"/>
    </source>
</evidence>
<dbReference type="Pfam" id="PF00100">
    <property type="entry name" value="Zona_pellucida"/>
    <property type="match status" value="1"/>
</dbReference>
<keyword evidence="4" id="KW-0964">Secreted</keyword>
<evidence type="ECO:0000256" key="3">
    <source>
        <dbReference type="ARBA" id="ARBA00022475"/>
    </source>
</evidence>
<organism evidence="13 14">
    <name type="scientific">Phascolarctos cinereus</name>
    <name type="common">Koala</name>
    <dbReference type="NCBI Taxonomy" id="38626"/>
    <lineage>
        <taxon>Eukaryota</taxon>
        <taxon>Metazoa</taxon>
        <taxon>Chordata</taxon>
        <taxon>Craniata</taxon>
        <taxon>Vertebrata</taxon>
        <taxon>Euteleostomi</taxon>
        <taxon>Mammalia</taxon>
        <taxon>Metatheria</taxon>
        <taxon>Diprotodontia</taxon>
        <taxon>Phascolarctidae</taxon>
        <taxon>Phascolarctos</taxon>
    </lineage>
</organism>
<keyword evidence="7" id="KW-0472">Membrane</keyword>
<evidence type="ECO:0000313" key="13">
    <source>
        <dbReference type="Proteomes" id="UP000515140"/>
    </source>
</evidence>
<evidence type="ECO:0000256" key="2">
    <source>
        <dbReference type="ARBA" id="ARBA00004613"/>
    </source>
</evidence>
<dbReference type="KEGG" id="pcw:110192762"/>
<evidence type="ECO:0000256" key="4">
    <source>
        <dbReference type="ARBA" id="ARBA00022525"/>
    </source>
</evidence>
<dbReference type="InterPro" id="IPR042235">
    <property type="entry name" value="ZP-C_dom"/>
</dbReference>
<feature type="domain" description="ZP" evidence="12">
    <location>
        <begin position="141"/>
        <end position="388"/>
    </location>
</feature>
<evidence type="ECO:0000256" key="7">
    <source>
        <dbReference type="ARBA" id="ARBA00023136"/>
    </source>
</evidence>
<dbReference type="GO" id="GO:0005886">
    <property type="term" value="C:plasma membrane"/>
    <property type="evidence" value="ECO:0007669"/>
    <property type="project" value="UniProtKB-SubCell"/>
</dbReference>
<feature type="domain" description="CUB" evidence="11">
    <location>
        <begin position="23"/>
        <end position="132"/>
    </location>
</feature>
<dbReference type="InterPro" id="IPR017977">
    <property type="entry name" value="ZP_dom_CS"/>
</dbReference>
<dbReference type="PROSITE" id="PS51034">
    <property type="entry name" value="ZP_2"/>
    <property type="match status" value="1"/>
</dbReference>
<dbReference type="Gene3D" id="2.60.40.3210">
    <property type="entry name" value="Zona pellucida, ZP-N domain"/>
    <property type="match status" value="1"/>
</dbReference>
<dbReference type="PROSITE" id="PS01180">
    <property type="entry name" value="CUB"/>
    <property type="match status" value="1"/>
</dbReference>
<dbReference type="Pfam" id="PF23344">
    <property type="entry name" value="ZP-N"/>
    <property type="match status" value="1"/>
</dbReference>
<dbReference type="Gene3D" id="2.60.120.290">
    <property type="entry name" value="Spermadhesin, CUB domain"/>
    <property type="match status" value="1"/>
</dbReference>
<keyword evidence="5" id="KW-0732">Signal</keyword>
<dbReference type="InterPro" id="IPR035914">
    <property type="entry name" value="Sperma_CUB_dom_sf"/>
</dbReference>
<evidence type="ECO:0000256" key="10">
    <source>
        <dbReference type="PROSITE-ProRule" id="PRU00059"/>
    </source>
</evidence>
<dbReference type="RefSeq" id="XP_020819801.1">
    <property type="nucleotide sequence ID" value="XM_020964142.1"/>
</dbReference>
<dbReference type="FunFam" id="2.60.40.4100:FF:000005">
    <property type="entry name" value="Deleted in malignant brain tumors 1"/>
    <property type="match status" value="1"/>
</dbReference>
<dbReference type="GeneID" id="110192762"/>
<dbReference type="InterPro" id="IPR055356">
    <property type="entry name" value="ZP-N"/>
</dbReference>
<feature type="non-terminal residue" evidence="14">
    <location>
        <position position="1"/>
    </location>
</feature>
<name>A0A6P5ILR7_PHACI</name>
<evidence type="ECO:0000256" key="1">
    <source>
        <dbReference type="ARBA" id="ARBA00004236"/>
    </source>
</evidence>
<dbReference type="Proteomes" id="UP000515140">
    <property type="component" value="Unplaced"/>
</dbReference>
<keyword evidence="3" id="KW-1003">Cell membrane</keyword>
<dbReference type="InterPro" id="IPR048290">
    <property type="entry name" value="ZP_chr"/>
</dbReference>
<evidence type="ECO:0000259" key="12">
    <source>
        <dbReference type="PROSITE" id="PS51034"/>
    </source>
</evidence>